<organism evidence="7 8">
    <name type="scientific">Calocera cornea HHB12733</name>
    <dbReference type="NCBI Taxonomy" id="1353952"/>
    <lineage>
        <taxon>Eukaryota</taxon>
        <taxon>Fungi</taxon>
        <taxon>Dikarya</taxon>
        <taxon>Basidiomycota</taxon>
        <taxon>Agaricomycotina</taxon>
        <taxon>Dacrymycetes</taxon>
        <taxon>Dacrymycetales</taxon>
        <taxon>Dacrymycetaceae</taxon>
        <taxon>Calocera</taxon>
    </lineage>
</organism>
<dbReference type="Proteomes" id="UP000076842">
    <property type="component" value="Unassembled WGS sequence"/>
</dbReference>
<dbReference type="SMART" id="SM00320">
    <property type="entry name" value="WD40"/>
    <property type="match status" value="6"/>
</dbReference>
<feature type="repeat" description="WD" evidence="6">
    <location>
        <begin position="18"/>
        <end position="60"/>
    </location>
</feature>
<protein>
    <submittedName>
        <fullName evidence="7">WD40 repeat-like protein</fullName>
    </submittedName>
</protein>
<evidence type="ECO:0000256" key="6">
    <source>
        <dbReference type="PROSITE-ProRule" id="PRU00221"/>
    </source>
</evidence>
<sequence>MAPSRGPPPTPRYLHLTLDSHTGPVHVVRYAKGAAKYILSGGQDRTVRLFNPDLGTEIKTYKGHGYEVLSITVSPDNSKFASGGGDRSVFYWDVTTGQTIRRLAGHIGRINAVEFNGDASVLASGSYDGKVNLWDLRAQGVRTPIQVLDDARDSVTSLSVASHLIVTGSVDGYVRTYDLRKGELHADYLGYPVTSVLPTADLQTVLATVLDSKVLLMDDSVGTALATFTGHKNDEYKARACFGHAEASVVCGDEDGRIWAWDLLDGKPMGDNPPPKVHKKVITWVEQHPVKSGEMVSASGDGTVKVWRDQITKNGENA</sequence>
<evidence type="ECO:0000256" key="5">
    <source>
        <dbReference type="ARBA" id="ARBA00038145"/>
    </source>
</evidence>
<dbReference type="GO" id="GO:0005737">
    <property type="term" value="C:cytoplasm"/>
    <property type="evidence" value="ECO:0007669"/>
    <property type="project" value="UniProtKB-SubCell"/>
</dbReference>
<feature type="repeat" description="WD" evidence="6">
    <location>
        <begin position="103"/>
        <end position="137"/>
    </location>
</feature>
<evidence type="ECO:0000256" key="4">
    <source>
        <dbReference type="ARBA" id="ARBA00022737"/>
    </source>
</evidence>
<dbReference type="CDD" id="cd00200">
    <property type="entry name" value="WD40"/>
    <property type="match status" value="1"/>
</dbReference>
<dbReference type="InParanoid" id="A0A165GNN1"/>
<keyword evidence="2" id="KW-0963">Cytoplasm</keyword>
<dbReference type="InterPro" id="IPR051980">
    <property type="entry name" value="WD_repeat_MORG1"/>
</dbReference>
<accession>A0A165GNN1</accession>
<dbReference type="Gene3D" id="2.130.10.10">
    <property type="entry name" value="YVTN repeat-like/Quinoprotein amine dehydrogenase"/>
    <property type="match status" value="1"/>
</dbReference>
<name>A0A165GNN1_9BASI</name>
<evidence type="ECO:0000313" key="7">
    <source>
        <dbReference type="EMBL" id="KZT58289.1"/>
    </source>
</evidence>
<dbReference type="InterPro" id="IPR020472">
    <property type="entry name" value="WD40_PAC1"/>
</dbReference>
<dbReference type="GO" id="GO:0000398">
    <property type="term" value="P:mRNA splicing, via spliceosome"/>
    <property type="evidence" value="ECO:0007669"/>
    <property type="project" value="TreeGrafter"/>
</dbReference>
<keyword evidence="3 6" id="KW-0853">WD repeat</keyword>
<dbReference type="FunCoup" id="A0A165GNN1">
    <property type="interactions" value="133"/>
</dbReference>
<dbReference type="EMBL" id="KV423953">
    <property type="protein sequence ID" value="KZT58289.1"/>
    <property type="molecule type" value="Genomic_DNA"/>
</dbReference>
<dbReference type="GO" id="GO:0071013">
    <property type="term" value="C:catalytic step 2 spliceosome"/>
    <property type="evidence" value="ECO:0007669"/>
    <property type="project" value="TreeGrafter"/>
</dbReference>
<keyword evidence="4" id="KW-0677">Repeat</keyword>
<dbReference type="PRINTS" id="PR00320">
    <property type="entry name" value="GPROTEINBRPT"/>
</dbReference>
<feature type="repeat" description="WD" evidence="6">
    <location>
        <begin position="61"/>
        <end position="102"/>
    </location>
</feature>
<dbReference type="OrthoDB" id="1068471at2759"/>
<dbReference type="PANTHER" id="PTHR22842">
    <property type="entry name" value="WD40 REPEAT PROTEIN"/>
    <property type="match status" value="1"/>
</dbReference>
<dbReference type="PANTHER" id="PTHR22842:SF3">
    <property type="entry name" value="WD REPEAT DOMAIN-CONTAINING PROTEIN 83"/>
    <property type="match status" value="1"/>
</dbReference>
<dbReference type="AlphaFoldDB" id="A0A165GNN1"/>
<evidence type="ECO:0000256" key="3">
    <source>
        <dbReference type="ARBA" id="ARBA00022574"/>
    </source>
</evidence>
<proteinExistence type="inferred from homology"/>
<comment type="subcellular location">
    <subcellularLocation>
        <location evidence="1">Cytoplasm</location>
    </subcellularLocation>
</comment>
<dbReference type="PROSITE" id="PS00678">
    <property type="entry name" value="WD_REPEATS_1"/>
    <property type="match status" value="1"/>
</dbReference>
<reference evidence="7 8" key="1">
    <citation type="journal article" date="2016" name="Mol. Biol. Evol.">
        <title>Comparative Genomics of Early-Diverging Mushroom-Forming Fungi Provides Insights into the Origins of Lignocellulose Decay Capabilities.</title>
        <authorList>
            <person name="Nagy L.G."/>
            <person name="Riley R."/>
            <person name="Tritt A."/>
            <person name="Adam C."/>
            <person name="Daum C."/>
            <person name="Floudas D."/>
            <person name="Sun H."/>
            <person name="Yadav J.S."/>
            <person name="Pangilinan J."/>
            <person name="Larsson K.H."/>
            <person name="Matsuura K."/>
            <person name="Barry K."/>
            <person name="Labutti K."/>
            <person name="Kuo R."/>
            <person name="Ohm R.A."/>
            <person name="Bhattacharya S.S."/>
            <person name="Shirouzu T."/>
            <person name="Yoshinaga Y."/>
            <person name="Martin F.M."/>
            <person name="Grigoriev I.V."/>
            <person name="Hibbett D.S."/>
        </authorList>
    </citation>
    <scope>NUCLEOTIDE SEQUENCE [LARGE SCALE GENOMIC DNA]</scope>
    <source>
        <strain evidence="7 8">HHB12733</strain>
    </source>
</reference>
<evidence type="ECO:0000256" key="2">
    <source>
        <dbReference type="ARBA" id="ARBA00022490"/>
    </source>
</evidence>
<dbReference type="PROSITE" id="PS50294">
    <property type="entry name" value="WD_REPEATS_REGION"/>
    <property type="match status" value="2"/>
</dbReference>
<evidence type="ECO:0000313" key="8">
    <source>
        <dbReference type="Proteomes" id="UP000076842"/>
    </source>
</evidence>
<evidence type="ECO:0000256" key="1">
    <source>
        <dbReference type="ARBA" id="ARBA00004496"/>
    </source>
</evidence>
<dbReference type="Pfam" id="PF00400">
    <property type="entry name" value="WD40"/>
    <property type="match status" value="5"/>
</dbReference>
<comment type="similarity">
    <text evidence="5">Belongs to the WD repeat MORG1 family.</text>
</comment>
<keyword evidence="8" id="KW-1185">Reference proteome</keyword>
<dbReference type="InterPro" id="IPR019775">
    <property type="entry name" value="WD40_repeat_CS"/>
</dbReference>
<dbReference type="PROSITE" id="PS50082">
    <property type="entry name" value="WD_REPEATS_2"/>
    <property type="match status" value="3"/>
</dbReference>
<gene>
    <name evidence="7" type="ORF">CALCODRAFT_432927</name>
</gene>
<dbReference type="InterPro" id="IPR015943">
    <property type="entry name" value="WD40/YVTN_repeat-like_dom_sf"/>
</dbReference>
<dbReference type="STRING" id="1353952.A0A165GNN1"/>
<dbReference type="InterPro" id="IPR001680">
    <property type="entry name" value="WD40_rpt"/>
</dbReference>
<dbReference type="InterPro" id="IPR036322">
    <property type="entry name" value="WD40_repeat_dom_sf"/>
</dbReference>
<dbReference type="SUPFAM" id="SSF50978">
    <property type="entry name" value="WD40 repeat-like"/>
    <property type="match status" value="1"/>
</dbReference>